<keyword evidence="3" id="KW-1185">Reference proteome</keyword>
<feature type="chain" id="PRO_5020683220" description="Alternate signal-mediated exported protein" evidence="1">
    <location>
        <begin position="30"/>
        <end position="421"/>
    </location>
</feature>
<protein>
    <recommendedName>
        <fullName evidence="4">Alternate signal-mediated exported protein</fullName>
    </recommendedName>
</protein>
<accession>A0A4P5PSW9</accession>
<name>A0A4P5PSW9_9ENTE</name>
<evidence type="ECO:0000256" key="1">
    <source>
        <dbReference type="SAM" id="SignalP"/>
    </source>
</evidence>
<keyword evidence="1" id="KW-0732">Signal</keyword>
<evidence type="ECO:0000313" key="2">
    <source>
        <dbReference type="EMBL" id="GCF95683.1"/>
    </source>
</evidence>
<dbReference type="RefSeq" id="WP_146624056.1">
    <property type="nucleotide sequence ID" value="NZ_BJCC01000036.1"/>
</dbReference>
<organism evidence="2 3">
    <name type="scientific">Enterococcus florum</name>
    <dbReference type="NCBI Taxonomy" id="2480627"/>
    <lineage>
        <taxon>Bacteria</taxon>
        <taxon>Bacillati</taxon>
        <taxon>Bacillota</taxon>
        <taxon>Bacilli</taxon>
        <taxon>Lactobacillales</taxon>
        <taxon>Enterococcaceae</taxon>
        <taxon>Enterococcus</taxon>
    </lineage>
</organism>
<gene>
    <name evidence="2" type="ORF">NRIC_35740</name>
</gene>
<reference evidence="3" key="1">
    <citation type="submission" date="2019-02" db="EMBL/GenBank/DDBJ databases">
        <title>Draft genome sequence of Enterococcus sp. Gos25-1.</title>
        <authorList>
            <person name="Tanaka N."/>
            <person name="Shiwa Y."/>
            <person name="Fujita N."/>
        </authorList>
    </citation>
    <scope>NUCLEOTIDE SEQUENCE [LARGE SCALE GENOMIC DNA]</scope>
    <source>
        <strain evidence="3">Gos25-1</strain>
    </source>
</reference>
<evidence type="ECO:0000313" key="3">
    <source>
        <dbReference type="Proteomes" id="UP000290567"/>
    </source>
</evidence>
<comment type="caution">
    <text evidence="2">The sequence shown here is derived from an EMBL/GenBank/DDBJ whole genome shotgun (WGS) entry which is preliminary data.</text>
</comment>
<evidence type="ECO:0008006" key="4">
    <source>
        <dbReference type="Google" id="ProtNLM"/>
    </source>
</evidence>
<dbReference type="EMBL" id="BJCC01000036">
    <property type="protein sequence ID" value="GCF95683.1"/>
    <property type="molecule type" value="Genomic_DNA"/>
</dbReference>
<feature type="signal peptide" evidence="1">
    <location>
        <begin position="1"/>
        <end position="29"/>
    </location>
</feature>
<sequence length="421" mass="45398">MKAQSKRKKKLLVAAAALALIAASSGTFAWITSRDARINRVDAANTANDTTKIYEKWIPAPLVAGTETTKEVKVANEGTANVFVRVSYEEVLKHLADKGETKWGKSTDSPTPKYSYVANDSGLGKNMPVIDSSAADVVANGFKQVPAANVTGLEPDTELWVKGATMVHPVTGDTIAKPEVRFFHRVAGAPAPGMFQETKAEIDYKNVGADGTPAEDYTWTVKNTEYKFYEGGYTYKTVNWAKSSLPDELGNKTDYSLLGTSGTRHLVDYDYTTGVVGALNGVQPAVLSDQIPTGTAGGSKNGVQADTFAFTKSMIRIGYSEDITTVAGLATTTTPKWVYNKDDGWFYYTEALKPSAETPDLLKKLHFDSGMGKEYDNASYDLVVKMEAIQTTKEALTDASGWGMPSTGDTATILAHLEGKI</sequence>
<proteinExistence type="predicted"/>
<dbReference type="OrthoDB" id="2199395at2"/>
<dbReference type="AlphaFoldDB" id="A0A4P5PSW9"/>
<dbReference type="Proteomes" id="UP000290567">
    <property type="component" value="Unassembled WGS sequence"/>
</dbReference>